<protein>
    <submittedName>
        <fullName evidence="7">O-antigen ligase family protein</fullName>
    </submittedName>
</protein>
<dbReference type="EMBL" id="CP157940">
    <property type="protein sequence ID" value="XBS53935.1"/>
    <property type="molecule type" value="Genomic_DNA"/>
</dbReference>
<evidence type="ECO:0000256" key="4">
    <source>
        <dbReference type="ARBA" id="ARBA00023136"/>
    </source>
</evidence>
<dbReference type="RefSeq" id="WP_349946237.1">
    <property type="nucleotide sequence ID" value="NZ_CP157940.1"/>
</dbReference>
<feature type="domain" description="O-antigen ligase-related" evidence="6">
    <location>
        <begin position="312"/>
        <end position="457"/>
    </location>
</feature>
<keyword evidence="7" id="KW-0436">Ligase</keyword>
<evidence type="ECO:0000256" key="3">
    <source>
        <dbReference type="ARBA" id="ARBA00022989"/>
    </source>
</evidence>
<feature type="transmembrane region" description="Helical" evidence="5">
    <location>
        <begin position="150"/>
        <end position="171"/>
    </location>
</feature>
<keyword evidence="4 5" id="KW-0472">Membrane</keyword>
<dbReference type="GO" id="GO:0016874">
    <property type="term" value="F:ligase activity"/>
    <property type="evidence" value="ECO:0007669"/>
    <property type="project" value="UniProtKB-KW"/>
</dbReference>
<feature type="transmembrane region" description="Helical" evidence="5">
    <location>
        <begin position="477"/>
        <end position="494"/>
    </location>
</feature>
<feature type="transmembrane region" description="Helical" evidence="5">
    <location>
        <begin position="222"/>
        <end position="238"/>
    </location>
</feature>
<dbReference type="InterPro" id="IPR051533">
    <property type="entry name" value="WaaL-like"/>
</dbReference>
<dbReference type="AlphaFoldDB" id="A0AAU7PNW3"/>
<gene>
    <name evidence="7" type="ORF">ABFV83_19360</name>
</gene>
<accession>A0AAU7PNW3</accession>
<organism evidence="7">
    <name type="scientific">Lacrimispora sp. BS-2</name>
    <dbReference type="NCBI Taxonomy" id="3151850"/>
    <lineage>
        <taxon>Bacteria</taxon>
        <taxon>Bacillati</taxon>
        <taxon>Bacillota</taxon>
        <taxon>Clostridia</taxon>
        <taxon>Lachnospirales</taxon>
        <taxon>Lachnospiraceae</taxon>
        <taxon>Lacrimispora</taxon>
    </lineage>
</organism>
<feature type="transmembrane region" description="Helical" evidence="5">
    <location>
        <begin position="341"/>
        <end position="362"/>
    </location>
</feature>
<feature type="transmembrane region" description="Helical" evidence="5">
    <location>
        <begin position="50"/>
        <end position="70"/>
    </location>
</feature>
<dbReference type="PANTHER" id="PTHR37422">
    <property type="entry name" value="TEICHURONIC ACID BIOSYNTHESIS PROTEIN TUAE"/>
    <property type="match status" value="1"/>
</dbReference>
<sequence>MSVKKEKDAKIIGTKKDFLSTVLGIYVFLIMVALPLVIRNKYFDILVTKYYFYCICTISMLILVLVFVFIDRVRVFSLFKSSQSDKLLKGSDYAALAFLLISIISTVNSDYVYESFWGNEGRLTGLFLISLYVISYFCVSRLWRFKSWYFNWFLVAGILVCIFGITDYFQMDILHFKVLMLESQRSIFTSTLGNINTYTAYVGIIMAVSMVLFTTSKKTIQIIWYYISMVISFFAIIMGVSDNAYLSLAALFGLLPLYLFKYKSGIKRYLVVLATFFTVIQCIDWINIYWKDMVLGIDSTFNMLVAFRGLHYLVIGLWIITAFWYYIDIKYKTVEIDYGNVFRYVWLGVIAFIVLVFLYMLYDSNIAENYERYGKLSSYLLFNDEWGTHRGYIWRNAMECFSKFSLWKKLIGYGPETFGILLLRKTANNQYLEIFDNAHNEYLHCLITVGIVGLTSYVALFLACIRNCFRSGKNNPYIIAAAFGIICYSTQAFVNLNLPITAPIVWLLLGIGSAKSIEE</sequence>
<evidence type="ECO:0000256" key="5">
    <source>
        <dbReference type="SAM" id="Phobius"/>
    </source>
</evidence>
<keyword evidence="2 5" id="KW-0812">Transmembrane</keyword>
<dbReference type="PANTHER" id="PTHR37422:SF13">
    <property type="entry name" value="LIPOPOLYSACCHARIDE BIOSYNTHESIS PROTEIN PA4999-RELATED"/>
    <property type="match status" value="1"/>
</dbReference>
<feature type="transmembrane region" description="Helical" evidence="5">
    <location>
        <begin position="244"/>
        <end position="262"/>
    </location>
</feature>
<feature type="transmembrane region" description="Helical" evidence="5">
    <location>
        <begin position="21"/>
        <end position="38"/>
    </location>
</feature>
<proteinExistence type="predicted"/>
<feature type="transmembrane region" description="Helical" evidence="5">
    <location>
        <begin position="310"/>
        <end position="329"/>
    </location>
</feature>
<dbReference type="GO" id="GO:0016020">
    <property type="term" value="C:membrane"/>
    <property type="evidence" value="ECO:0007669"/>
    <property type="project" value="UniProtKB-SubCell"/>
</dbReference>
<name>A0AAU7PNW3_9FIRM</name>
<evidence type="ECO:0000256" key="1">
    <source>
        <dbReference type="ARBA" id="ARBA00004141"/>
    </source>
</evidence>
<feature type="transmembrane region" description="Helical" evidence="5">
    <location>
        <begin position="269"/>
        <end position="290"/>
    </location>
</feature>
<evidence type="ECO:0000259" key="6">
    <source>
        <dbReference type="Pfam" id="PF04932"/>
    </source>
</evidence>
<feature type="transmembrane region" description="Helical" evidence="5">
    <location>
        <begin position="125"/>
        <end position="143"/>
    </location>
</feature>
<dbReference type="Pfam" id="PF04932">
    <property type="entry name" value="Wzy_C"/>
    <property type="match status" value="1"/>
</dbReference>
<comment type="subcellular location">
    <subcellularLocation>
        <location evidence="1">Membrane</location>
        <topology evidence="1">Multi-pass membrane protein</topology>
    </subcellularLocation>
</comment>
<reference evidence="7" key="1">
    <citation type="submission" date="2024-06" db="EMBL/GenBank/DDBJ databases">
        <title>Lacrimispora cavernae sp. nov., a novel anaerobe isolated from bat guano pile inside a cave.</title>
        <authorList>
            <person name="Miller S.L."/>
            <person name="Lu N."/>
            <person name="King J."/>
            <person name="Sankaranarayanan K."/>
            <person name="Lawson P.A."/>
        </authorList>
    </citation>
    <scope>NUCLEOTIDE SEQUENCE</scope>
    <source>
        <strain evidence="7">BS-2</strain>
    </source>
</reference>
<feature type="transmembrane region" description="Helical" evidence="5">
    <location>
        <begin position="441"/>
        <end position="465"/>
    </location>
</feature>
<keyword evidence="3 5" id="KW-1133">Transmembrane helix</keyword>
<evidence type="ECO:0000256" key="2">
    <source>
        <dbReference type="ARBA" id="ARBA00022692"/>
    </source>
</evidence>
<feature type="transmembrane region" description="Helical" evidence="5">
    <location>
        <begin position="91"/>
        <end position="113"/>
    </location>
</feature>
<evidence type="ECO:0000313" key="7">
    <source>
        <dbReference type="EMBL" id="XBS53935.1"/>
    </source>
</evidence>
<feature type="transmembrane region" description="Helical" evidence="5">
    <location>
        <begin position="198"/>
        <end position="215"/>
    </location>
</feature>
<dbReference type="InterPro" id="IPR007016">
    <property type="entry name" value="O-antigen_ligase-rel_domated"/>
</dbReference>